<organism evidence="8 9">
    <name type="scientific">Reyranella humidisoli</name>
    <dbReference type="NCBI Taxonomy" id="2849149"/>
    <lineage>
        <taxon>Bacteria</taxon>
        <taxon>Pseudomonadati</taxon>
        <taxon>Pseudomonadota</taxon>
        <taxon>Alphaproteobacteria</taxon>
        <taxon>Hyphomicrobiales</taxon>
        <taxon>Reyranellaceae</taxon>
        <taxon>Reyranella</taxon>
    </lineage>
</organism>
<dbReference type="PANTHER" id="PTHR10742">
    <property type="entry name" value="FLAVIN MONOAMINE OXIDASE"/>
    <property type="match status" value="1"/>
</dbReference>
<comment type="caution">
    <text evidence="8">The sequence shown here is derived from an EMBL/GenBank/DDBJ whole genome shotgun (WGS) entry which is preliminary data.</text>
</comment>
<dbReference type="EC" id="1.13.12.3" evidence="3"/>
<evidence type="ECO:0000256" key="4">
    <source>
        <dbReference type="ARBA" id="ARBA00017871"/>
    </source>
</evidence>
<evidence type="ECO:0000313" key="8">
    <source>
        <dbReference type="EMBL" id="MBU8876286.1"/>
    </source>
</evidence>
<dbReference type="Proteomes" id="UP000727907">
    <property type="component" value="Unassembled WGS sequence"/>
</dbReference>
<keyword evidence="9" id="KW-1185">Reference proteome</keyword>
<dbReference type="PANTHER" id="PTHR10742:SF410">
    <property type="entry name" value="LYSINE-SPECIFIC HISTONE DEMETHYLASE 2"/>
    <property type="match status" value="1"/>
</dbReference>
<comment type="pathway">
    <text evidence="1">Plant hormone metabolism; auxin biosynthesis.</text>
</comment>
<keyword evidence="5" id="KW-0073">Auxin biosynthesis</keyword>
<comment type="similarity">
    <text evidence="2">Belongs to the tryptophan 2-monooxygenase family.</text>
</comment>
<evidence type="ECO:0000256" key="3">
    <source>
        <dbReference type="ARBA" id="ARBA00012535"/>
    </source>
</evidence>
<evidence type="ECO:0000313" key="9">
    <source>
        <dbReference type="Proteomes" id="UP000727907"/>
    </source>
</evidence>
<dbReference type="RefSeq" id="WP_216964962.1">
    <property type="nucleotide sequence ID" value="NZ_JAHOPB010000002.1"/>
</dbReference>
<evidence type="ECO:0000256" key="5">
    <source>
        <dbReference type="ARBA" id="ARBA00023070"/>
    </source>
</evidence>
<dbReference type="EMBL" id="JAHOPB010000002">
    <property type="protein sequence ID" value="MBU8876286.1"/>
    <property type="molecule type" value="Genomic_DNA"/>
</dbReference>
<proteinExistence type="inferred from homology"/>
<gene>
    <name evidence="8" type="ORF">KQ910_21105</name>
</gene>
<dbReference type="Pfam" id="PF01593">
    <property type="entry name" value="Amino_oxidase"/>
    <property type="match status" value="1"/>
</dbReference>
<feature type="domain" description="Amine oxidase" evidence="7">
    <location>
        <begin position="24"/>
        <end position="446"/>
    </location>
</feature>
<evidence type="ECO:0000259" key="7">
    <source>
        <dbReference type="Pfam" id="PF01593"/>
    </source>
</evidence>
<comment type="catalytic activity">
    <reaction evidence="6">
        <text>L-tryptophan + O2 = indole-3-acetamide + CO2 + H2O</text>
        <dbReference type="Rhea" id="RHEA:16165"/>
        <dbReference type="ChEBI" id="CHEBI:15377"/>
        <dbReference type="ChEBI" id="CHEBI:15379"/>
        <dbReference type="ChEBI" id="CHEBI:16031"/>
        <dbReference type="ChEBI" id="CHEBI:16526"/>
        <dbReference type="ChEBI" id="CHEBI:57912"/>
        <dbReference type="EC" id="1.13.12.3"/>
    </reaction>
</comment>
<evidence type="ECO:0000256" key="1">
    <source>
        <dbReference type="ARBA" id="ARBA00004814"/>
    </source>
</evidence>
<dbReference type="InterPro" id="IPR002937">
    <property type="entry name" value="Amino_oxidase"/>
</dbReference>
<dbReference type="InterPro" id="IPR050281">
    <property type="entry name" value="Flavin_monoamine_oxidase"/>
</dbReference>
<protein>
    <recommendedName>
        <fullName evidence="4">Tryptophan 2-monooxygenase</fullName>
        <ecNumber evidence="3">1.13.12.3</ecNumber>
    </recommendedName>
</protein>
<name>A0ABS6INV5_9HYPH</name>
<accession>A0ABS6INV5</accession>
<evidence type="ECO:0000256" key="6">
    <source>
        <dbReference type="ARBA" id="ARBA00047321"/>
    </source>
</evidence>
<reference evidence="8 9" key="1">
    <citation type="submission" date="2021-06" db="EMBL/GenBank/DDBJ databases">
        <authorList>
            <person name="Lee D.H."/>
        </authorList>
    </citation>
    <scope>NUCLEOTIDE SEQUENCE [LARGE SCALE GENOMIC DNA]</scope>
    <source>
        <strain evidence="8 9">MMS21-HV4-11</strain>
    </source>
</reference>
<sequence>MSRTGSWSMGRGNGERVVVVGAGMAGLVAARLLHDSGFVVTVLEARGRIGGRTWTDDRVGAPVDLGGSWVHGVDGNPLTLWCRKLGIELVESQGERLLIDKRATSPTREGQRRRAVMGRMAFKAAIEWAGWKSKAMTRVRGPRSISVREAVEPLLTASWLPAIDRLVVATFVEMSEGVQSAPWDAVAAEEWFPTEGLERNAQPRGGYKQLIDDVAPGLDIRSGTAVQRVVWRGDGVTAILQDGQRIEADRAVIAVPVGLLRAGMPVLDPAPPELQRIAIGRIGYGAGTLGKIYLRFPRRFWPEQPKWFGRLPDSPLQRGGFNTFVSHLQETGLPILLSFCNGHTAIRLDREASDAEVTAVAMRSLRAMFGDDIPEPEAMVFPRWLSDPWSRGGYSYPGVGSDPDDCTAHARPLGNRVFFAGEATEPVEYGTVHAALWSAEQTAEAIFRLATGIDASRDARPWAGARTGAGRHNAG</sequence>
<evidence type="ECO:0000256" key="2">
    <source>
        <dbReference type="ARBA" id="ARBA00005833"/>
    </source>
</evidence>